<proteinExistence type="predicted"/>
<sequence length="679" mass="76202">MVGKGFAHEPIPASNKFLGPTPEWLLAHCSWVGLHFTKGPAHKAAPNENHTHRQGEQESKRTVGLGPGLRWVIRDDDTAIDEDATDRLHCCSLRLCRRRVMKAGQPWHYMLYHGDCSVECEWYSQSFRMNTLSLVALGLTLGHNLQFGVAAPPPSTFGLTGPDGPLNQAQEGATLATPSPSGLLPQTDWGVQVETPTVPVNSLDDRSGEFVGQSIHGVGSGHPPLGINGFAAIPGAEQPERGLETAYDSIQRDFELVQQYHKTIIGLSKRKGKATNDDEDISVPEMRDVLRSWSRFIRPWLASRIRSVTIPKCQRFQKEYKKASSLGWAANLGDTDPAYHALTYTQGLPLFQQEGWRFINPAELSIDTLQKNLPLLALIDAQKDGNDAWRVLATLLDRSIWELGVTFTKEREYELKNPENITENEATNFDQLDRVLKAWLNFLPDYELGSALMPFGEELYLNLAGAIMARLTATGRLGHLVQFMLQLRKARSNPRRRFDMGKHASEEQLAVVLATLVGNAELLMKLPNPIPQAYAYLDESKHEHKCIVAKFMRDNQLHRGAEFILQNLPCGSEDITELLESEDTSTNNFLNGYFKNLHLREIDDTYQGEEKFHMGAAILMSKGDVGSHDELVDMGPGPLATDHWTFDDYVTDPNFYEYLQSNANNKNWGQLDLLDRLDY</sequence>
<protein>
    <submittedName>
        <fullName evidence="2">Uncharacterized protein</fullName>
    </submittedName>
</protein>
<accession>A0A4Q0A1V0</accession>
<dbReference type="Proteomes" id="UP000268162">
    <property type="component" value="Unassembled WGS sequence"/>
</dbReference>
<name>A0A4Q0A1V0_9FUNG</name>
<evidence type="ECO:0000313" key="2">
    <source>
        <dbReference type="EMBL" id="RKP40065.1"/>
    </source>
</evidence>
<evidence type="ECO:0000313" key="3">
    <source>
        <dbReference type="Proteomes" id="UP000268162"/>
    </source>
</evidence>
<dbReference type="AlphaFoldDB" id="A0A4Q0A1V0"/>
<dbReference type="EMBL" id="ML002227">
    <property type="protein sequence ID" value="RKP40065.1"/>
    <property type="molecule type" value="Genomic_DNA"/>
</dbReference>
<feature type="region of interest" description="Disordered" evidence="1">
    <location>
        <begin position="42"/>
        <end position="62"/>
    </location>
</feature>
<keyword evidence="3" id="KW-1185">Reference proteome</keyword>
<gene>
    <name evidence="2" type="ORF">BJ085DRAFT_27290</name>
</gene>
<organism evidence="2 3">
    <name type="scientific">Dimargaris cristalligena</name>
    <dbReference type="NCBI Taxonomy" id="215637"/>
    <lineage>
        <taxon>Eukaryota</taxon>
        <taxon>Fungi</taxon>
        <taxon>Fungi incertae sedis</taxon>
        <taxon>Zoopagomycota</taxon>
        <taxon>Kickxellomycotina</taxon>
        <taxon>Dimargaritomycetes</taxon>
        <taxon>Dimargaritales</taxon>
        <taxon>Dimargaritaceae</taxon>
        <taxon>Dimargaris</taxon>
    </lineage>
</organism>
<reference evidence="3" key="1">
    <citation type="journal article" date="2018" name="Nat. Microbiol.">
        <title>Leveraging single-cell genomics to expand the fungal tree of life.</title>
        <authorList>
            <person name="Ahrendt S.R."/>
            <person name="Quandt C.A."/>
            <person name="Ciobanu D."/>
            <person name="Clum A."/>
            <person name="Salamov A."/>
            <person name="Andreopoulos B."/>
            <person name="Cheng J.F."/>
            <person name="Woyke T."/>
            <person name="Pelin A."/>
            <person name="Henrissat B."/>
            <person name="Reynolds N.K."/>
            <person name="Benny G.L."/>
            <person name="Smith M.E."/>
            <person name="James T.Y."/>
            <person name="Grigoriev I.V."/>
        </authorList>
    </citation>
    <scope>NUCLEOTIDE SEQUENCE [LARGE SCALE GENOMIC DNA]</scope>
    <source>
        <strain evidence="3">RSA 468</strain>
    </source>
</reference>
<evidence type="ECO:0000256" key="1">
    <source>
        <dbReference type="SAM" id="MobiDB-lite"/>
    </source>
</evidence>
<feature type="compositionally biased region" description="Basic and acidic residues" evidence="1">
    <location>
        <begin position="49"/>
        <end position="61"/>
    </location>
</feature>